<feature type="compositionally biased region" description="Low complexity" evidence="1">
    <location>
        <begin position="519"/>
        <end position="529"/>
    </location>
</feature>
<feature type="compositionally biased region" description="Polar residues" evidence="1">
    <location>
        <begin position="468"/>
        <end position="484"/>
    </location>
</feature>
<reference evidence="3 4" key="1">
    <citation type="submission" date="2018-02" db="EMBL/GenBank/DDBJ databases">
        <authorList>
            <person name="Cohen D.B."/>
            <person name="Kent A.D."/>
        </authorList>
    </citation>
    <scope>NUCLEOTIDE SEQUENCE [LARGE SCALE GENOMIC DNA]</scope>
    <source>
        <strain evidence="3 4">CCAP 1448/3</strain>
    </source>
</reference>
<feature type="compositionally biased region" description="Basic residues" evidence="1">
    <location>
        <begin position="506"/>
        <end position="518"/>
    </location>
</feature>
<dbReference type="InterPro" id="IPR036869">
    <property type="entry name" value="J_dom_sf"/>
</dbReference>
<gene>
    <name evidence="3" type="ORF">C7B64_10585</name>
</gene>
<comment type="caution">
    <text evidence="3">The sequence shown here is derived from an EMBL/GenBank/DDBJ whole genome shotgun (WGS) entry which is preliminary data.</text>
</comment>
<evidence type="ECO:0000256" key="1">
    <source>
        <dbReference type="SAM" id="MobiDB-lite"/>
    </source>
</evidence>
<dbReference type="OrthoDB" id="415891at2"/>
<evidence type="ECO:0000259" key="2">
    <source>
        <dbReference type="PROSITE" id="PS50076"/>
    </source>
</evidence>
<dbReference type="SUPFAM" id="SSF46565">
    <property type="entry name" value="Chaperone J-domain"/>
    <property type="match status" value="1"/>
</dbReference>
<dbReference type="PANTHER" id="PTHR33925:SF1">
    <property type="entry name" value="PROTEIN ACCUMULATION AND REPLICATION OF CHLOROPLASTS 6, CHLOROPLASTIC"/>
    <property type="match status" value="1"/>
</dbReference>
<dbReference type="RefSeq" id="WP_106288619.1">
    <property type="nucleotide sequence ID" value="NZ_CAWNTC010000030.1"/>
</dbReference>
<dbReference type="InterPro" id="IPR025344">
    <property type="entry name" value="CDP1-like_IMS"/>
</dbReference>
<dbReference type="InterPro" id="IPR057137">
    <property type="entry name" value="CDP1-like_a_solenoid_2"/>
</dbReference>
<dbReference type="Pfam" id="PF00226">
    <property type="entry name" value="DnaJ"/>
    <property type="match status" value="1"/>
</dbReference>
<dbReference type="CDD" id="cd06257">
    <property type="entry name" value="DnaJ"/>
    <property type="match status" value="1"/>
</dbReference>
<accession>A0A2T1C498</accession>
<dbReference type="Pfam" id="PF25515">
    <property type="entry name" value="Arm_PDR"/>
    <property type="match status" value="1"/>
</dbReference>
<feature type="region of interest" description="Disordered" evidence="1">
    <location>
        <begin position="456"/>
        <end position="532"/>
    </location>
</feature>
<dbReference type="EMBL" id="PVWJ01000044">
    <property type="protein sequence ID" value="PSB02967.1"/>
    <property type="molecule type" value="Genomic_DNA"/>
</dbReference>
<protein>
    <submittedName>
        <fullName evidence="3">Molecular chaperone DnaJ</fullName>
    </submittedName>
</protein>
<reference evidence="3 4" key="2">
    <citation type="submission" date="2018-03" db="EMBL/GenBank/DDBJ databases">
        <title>The ancient ancestry and fast evolution of plastids.</title>
        <authorList>
            <person name="Moore K.R."/>
            <person name="Magnabosco C."/>
            <person name="Momper L."/>
            <person name="Gold D.A."/>
            <person name="Bosak T."/>
            <person name="Fournier G.P."/>
        </authorList>
    </citation>
    <scope>NUCLEOTIDE SEQUENCE [LARGE SCALE GENOMIC DNA]</scope>
    <source>
        <strain evidence="3 4">CCAP 1448/3</strain>
    </source>
</reference>
<name>A0A2T1C498_9CYAN</name>
<dbReference type="Pfam" id="PF13355">
    <property type="entry name" value="ARC6-like_IMS"/>
    <property type="match status" value="1"/>
</dbReference>
<feature type="compositionally biased region" description="Low complexity" evidence="1">
    <location>
        <begin position="457"/>
        <end position="467"/>
    </location>
</feature>
<dbReference type="InterPro" id="IPR001623">
    <property type="entry name" value="DnaJ_domain"/>
</dbReference>
<feature type="domain" description="J" evidence="2">
    <location>
        <begin position="6"/>
        <end position="70"/>
    </location>
</feature>
<evidence type="ECO:0000313" key="3">
    <source>
        <dbReference type="EMBL" id="PSB02967.1"/>
    </source>
</evidence>
<dbReference type="Pfam" id="PF23468">
    <property type="entry name" value="ARC6"/>
    <property type="match status" value="1"/>
</dbReference>
<sequence>MQICLDYYRILGLPIQTSADQIESAYSDHVQQLPQHDYSEAAIASRHDLLTEAYEVLSRPERRIRYDGLLLKTIRSSSIPENSEVELTEETESTTPAVEIYAPPTLEITPDKFLGALLLLYELGEYQQILQIAHPCLEKPRVSFNLEPDEFNLTQSQSRDLILVVALAYLEIGREQWQKREYELAAQTLTTGKDLLTKESLFNSLAQEIQTEIYKLRPYRILELLSLEEEKVSDRMQGLQMLKEMLDARGGINGTKNDRSGLRTEDFLRFIQQIRVYLTSVEQQALFELEARRPSEVASYLAVSALIARGFDQKQPPLIAKAKEMLLQLSQRRDVHLERAICSLLLRQIEEAGRAIELSSDEEAVNVIREKSENAPDLLPGLCDYTEEWFDKELFPYFRDLTGKRAVLKPYFLDEEVQEYLTQVSVDRDSASSWETMDEPEVINTSVQTIPQEEELNNNNHNHSSGNTYGTRISRGNTQDSPSRLPSERIVVTSRETETPITKAPGQRRREKRQRRGQSRQQSRQNGQPRRPRRLKPLLWCLLGLGILVGGISWARSRQASQITIGGLEPDQLLVRLDRAPILIPSGTGTSTPTPTTSVARTLSQDTAQKIIQSWLDTKAKARGKAHQIDQLSSILTQPALDDQKSRAEGDRQANSYWEYEHSFTIKSVQLNPKDQTQASIDANVKEKAQLYKAGKLNQSESRDDELLVRYNLIEQDNQWRIREIKVLN</sequence>
<evidence type="ECO:0000313" key="4">
    <source>
        <dbReference type="Proteomes" id="UP000238762"/>
    </source>
</evidence>
<dbReference type="PANTHER" id="PTHR33925">
    <property type="entry name" value="PLASTID DIVISION PROTEIN CDP1, CHLOROPLASTIC-RELATED"/>
    <property type="match status" value="1"/>
</dbReference>
<dbReference type="AlphaFoldDB" id="A0A2T1C498"/>
<dbReference type="PROSITE" id="PS50076">
    <property type="entry name" value="DNAJ_2"/>
    <property type="match status" value="1"/>
</dbReference>
<dbReference type="InterPro" id="IPR044685">
    <property type="entry name" value="CPD1-like"/>
</dbReference>
<dbReference type="InterPro" id="IPR058032">
    <property type="entry name" value="CDP1-like_a_solenoid_1"/>
</dbReference>
<organism evidence="3 4">
    <name type="scientific">Merismopedia glauca CCAP 1448/3</name>
    <dbReference type="NCBI Taxonomy" id="1296344"/>
    <lineage>
        <taxon>Bacteria</taxon>
        <taxon>Bacillati</taxon>
        <taxon>Cyanobacteriota</taxon>
        <taxon>Cyanophyceae</taxon>
        <taxon>Synechococcales</taxon>
        <taxon>Merismopediaceae</taxon>
        <taxon>Merismopedia</taxon>
    </lineage>
</organism>
<dbReference type="Gene3D" id="1.10.287.110">
    <property type="entry name" value="DnaJ domain"/>
    <property type="match status" value="1"/>
</dbReference>
<proteinExistence type="predicted"/>
<dbReference type="Proteomes" id="UP000238762">
    <property type="component" value="Unassembled WGS sequence"/>
</dbReference>
<keyword evidence="4" id="KW-1185">Reference proteome</keyword>